<dbReference type="PANTHER" id="PTHR11474">
    <property type="entry name" value="TYROSINASE FAMILY MEMBER"/>
    <property type="match status" value="1"/>
</dbReference>
<evidence type="ECO:0000259" key="3">
    <source>
        <dbReference type="PROSITE" id="PS00498"/>
    </source>
</evidence>
<reference evidence="5" key="2">
    <citation type="submission" date="2020-10" db="EMBL/GenBank/DDBJ databases">
        <title>Clinical and molecular characterization of Acinetobacter seifertii in Taiwan.</title>
        <authorList>
            <person name="Li L.-H."/>
            <person name="Yang Y.-S."/>
            <person name="Sun J.-R."/>
            <person name="Huang T.-W."/>
            <person name="Huang W.-C."/>
            <person name="Wang Y.-C."/>
            <person name="Kuo T.-H."/>
            <person name="Kuo S.-C."/>
            <person name="Chen T.-L."/>
        </authorList>
    </citation>
    <scope>NUCLEOTIDE SEQUENCE [LARGE SCALE GENOMIC DNA]</scope>
    <source>
        <strain evidence="5">AS42</strain>
    </source>
</reference>
<organism evidence="4 5">
    <name type="scientific">Acinetobacter seifertii</name>
    <dbReference type="NCBI Taxonomy" id="1530123"/>
    <lineage>
        <taxon>Bacteria</taxon>
        <taxon>Pseudomonadati</taxon>
        <taxon>Pseudomonadota</taxon>
        <taxon>Gammaproteobacteria</taxon>
        <taxon>Moraxellales</taxon>
        <taxon>Moraxellaceae</taxon>
        <taxon>Acinetobacter</taxon>
        <taxon>Acinetobacter calcoaceticus/baumannii complex</taxon>
    </lineage>
</organism>
<dbReference type="EMBL" id="CP061828">
    <property type="protein sequence ID" value="QOD71516.1"/>
    <property type="molecule type" value="Genomic_DNA"/>
</dbReference>
<keyword evidence="1" id="KW-0479">Metal-binding</keyword>
<dbReference type="PANTHER" id="PTHR11474:SF76">
    <property type="entry name" value="SHKT DOMAIN-CONTAINING PROTEIN"/>
    <property type="match status" value="1"/>
</dbReference>
<evidence type="ECO:0000256" key="1">
    <source>
        <dbReference type="ARBA" id="ARBA00022723"/>
    </source>
</evidence>
<dbReference type="RefSeq" id="WP_151792696.1">
    <property type="nucleotide sequence ID" value="NZ_BKOK01000027.1"/>
</dbReference>
<dbReference type="InterPro" id="IPR050316">
    <property type="entry name" value="Tyrosinase/Hemocyanin"/>
</dbReference>
<evidence type="ECO:0000256" key="2">
    <source>
        <dbReference type="ARBA" id="ARBA00023008"/>
    </source>
</evidence>
<dbReference type="GO" id="GO:0046872">
    <property type="term" value="F:metal ion binding"/>
    <property type="evidence" value="ECO:0007669"/>
    <property type="project" value="UniProtKB-KW"/>
</dbReference>
<dbReference type="PROSITE" id="PS00498">
    <property type="entry name" value="TYROSINASE_2"/>
    <property type="match status" value="1"/>
</dbReference>
<keyword evidence="2" id="KW-0186">Copper</keyword>
<dbReference type="PRINTS" id="PR00092">
    <property type="entry name" value="TYROSINASE"/>
</dbReference>
<dbReference type="SUPFAM" id="SSF48056">
    <property type="entry name" value="Di-copper centre-containing domain"/>
    <property type="match status" value="1"/>
</dbReference>
<dbReference type="Proteomes" id="UP000516672">
    <property type="component" value="Chromosome"/>
</dbReference>
<dbReference type="InterPro" id="IPR008922">
    <property type="entry name" value="Di-copper_centre_dom_sf"/>
</dbReference>
<evidence type="ECO:0000313" key="5">
    <source>
        <dbReference type="Proteomes" id="UP000516672"/>
    </source>
</evidence>
<accession>A0A7H2XHW1</accession>
<gene>
    <name evidence="4" type="ORF">IC779_10340</name>
</gene>
<feature type="domain" description="Tyrosinase copper-binding" evidence="3">
    <location>
        <begin position="265"/>
        <end position="276"/>
    </location>
</feature>
<evidence type="ECO:0000313" key="4">
    <source>
        <dbReference type="EMBL" id="QOD71516.1"/>
    </source>
</evidence>
<dbReference type="InterPro" id="IPR002227">
    <property type="entry name" value="Tyrosinase_Cu-bd"/>
</dbReference>
<dbReference type="GO" id="GO:0016491">
    <property type="term" value="F:oxidoreductase activity"/>
    <property type="evidence" value="ECO:0007669"/>
    <property type="project" value="InterPro"/>
</dbReference>
<sequence length="520" mass="58324">MKRNYYILGTLLCGMSLATHADSLRMSATEFAKDPAKVSALQKGLEKMRANNNANPLSPEFRTSFNYWANTHGYFGAGPNGTDKQAYINKRMPDCIKENGKALCDSYYKHMQNSIVPKDGFTDEVWGTCQHSTQTYDNLNFLPWHRMMLYFYERTVRKYVGQDYSLPYWDYYQEKAADGKGLALPQLVRGKQTGSLYDQFRTPGLNEYISPIDPDNASAAQAFKWNEFRAFSLELEQQPHGLMHCAVGGNCTLPDMGFVPIAGLDPVFYMHHANIDRLWQCWLNKKANGQPITLEWAKKNLGMPDSWYNTRYTFADENGNKVTMTIADVFTPGKIPVRYTNENACKVQAPVMSSQAGKVNLFKKAHKPVSSNKTIQLMGVSQKVALAPQTTTFLKSASQLSRMTLSSGQTYLILDDVQMVGNPSLTYKIYLSPKNKPDQKIYVATINYFGVSDHDHGGHSSNGAMGQLVYQVSDQVNQLGVPAEDLEVQFVATDLTLNPVKQKVSSQGLSISQVRLETSK</sequence>
<reference evidence="4 5" key="1">
    <citation type="submission" date="2020-09" db="EMBL/GenBank/DDBJ databases">
        <authorList>
            <person name="Chen F.-J."/>
            <person name="Lee Y.-T."/>
        </authorList>
    </citation>
    <scope>NUCLEOTIDE SEQUENCE [LARGE SCALE GENOMIC DNA]</scope>
    <source>
        <strain evidence="4 5">AS42</strain>
    </source>
</reference>
<dbReference type="Pfam" id="PF00264">
    <property type="entry name" value="Tyrosinase"/>
    <property type="match status" value="2"/>
</dbReference>
<dbReference type="AlphaFoldDB" id="A0A7H2XHW1"/>
<dbReference type="Gene3D" id="1.10.1280.10">
    <property type="entry name" value="Di-copper center containing domain from catechol oxidase"/>
    <property type="match status" value="2"/>
</dbReference>
<name>A0A7H2XHW1_9GAMM</name>
<protein>
    <submittedName>
        <fullName evidence="4">Tyrosinase family protein</fullName>
    </submittedName>
</protein>
<proteinExistence type="predicted"/>